<proteinExistence type="inferred from homology"/>
<dbReference type="GO" id="GO:0010019">
    <property type="term" value="P:chloroplast-nucleus signaling pathway"/>
    <property type="evidence" value="ECO:0007669"/>
    <property type="project" value="TreeGrafter"/>
</dbReference>
<evidence type="ECO:0000256" key="2">
    <source>
        <dbReference type="ARBA" id="ARBA00022737"/>
    </source>
</evidence>
<comment type="similarity">
    <text evidence="1">Belongs to the PPR family. P subfamily.</text>
</comment>
<dbReference type="PANTHER" id="PTHR47936:SF5">
    <property type="entry name" value="PENTACOTRIPEPTIDE-REPEAT REGION OF PRORP DOMAIN-CONTAINING PROTEIN"/>
    <property type="match status" value="1"/>
</dbReference>
<keyword evidence="5" id="KW-1185">Reference proteome</keyword>
<keyword evidence="2" id="KW-0677">Repeat</keyword>
<dbReference type="PANTHER" id="PTHR47936">
    <property type="entry name" value="PPR_LONG DOMAIN-CONTAINING PROTEIN"/>
    <property type="match status" value="1"/>
</dbReference>
<protein>
    <recommendedName>
        <fullName evidence="6">Pentacotripeptide-repeat region of PRORP domain-containing protein</fullName>
    </recommendedName>
</protein>
<evidence type="ECO:0000256" key="3">
    <source>
        <dbReference type="PROSITE-ProRule" id="PRU00708"/>
    </source>
</evidence>
<gene>
    <name evidence="4" type="ORF">BVRB_8g186360</name>
</gene>
<evidence type="ECO:0000313" key="5">
    <source>
        <dbReference type="Proteomes" id="UP000035740"/>
    </source>
</evidence>
<dbReference type="InterPro" id="IPR002885">
    <property type="entry name" value="PPR_rpt"/>
</dbReference>
<evidence type="ECO:0008006" key="6">
    <source>
        <dbReference type="Google" id="ProtNLM"/>
    </source>
</evidence>
<dbReference type="Gene3D" id="1.25.40.10">
    <property type="entry name" value="Tetratricopeptide repeat domain"/>
    <property type="match status" value="2"/>
</dbReference>
<dbReference type="Gramene" id="KMT04035">
    <property type="protein sequence ID" value="KMT04035"/>
    <property type="gene ID" value="BVRB_8g186360"/>
</dbReference>
<dbReference type="EMBL" id="KQ090159">
    <property type="protein sequence ID" value="KMT04035.1"/>
    <property type="molecule type" value="Genomic_DNA"/>
</dbReference>
<dbReference type="AlphaFoldDB" id="A0A0J8BRC0"/>
<sequence length="382" mass="43975">MSPISLLLRRAYSSSSAAAAALNAAYEVIFKESDLKLVVETFKKHTQNPRFRNKSSFYEHTVQRLAKTRSFNLIEEILEDQKQYNDITEEGFTVRLISLYGKSGMFDHAHKLFDEMPQLNCKRTVMSFNALLKACVSSKKFDKIDGFFRELPGKLSIKPDVVSYNTLIKGLCEMGCLDSALLMLDEMENEGLKPDLFSFNILLDAFYKKKRFLDGEKIWGSMGKYNVVPDFISYNAKLLGFVLEEKIQDAVELIQEMKSQDVKLDVTTYNILFKGLCSDEKFIGEAKTWYDEMMKTKCPPNRQTFATLLRFACNNEDFHFASRLCRGLLYRHCRLNEGGMLQKVVDGLVKQSNIKDAEILVRLGKDSRHSCYHNVKMPMFEK</sequence>
<feature type="repeat" description="PPR" evidence="3">
    <location>
        <begin position="265"/>
        <end position="300"/>
    </location>
</feature>
<accession>A0A0J8BRC0</accession>
<dbReference type="NCBIfam" id="TIGR00756">
    <property type="entry name" value="PPR"/>
    <property type="match status" value="4"/>
</dbReference>
<evidence type="ECO:0000313" key="4">
    <source>
        <dbReference type="EMBL" id="KMT04035.1"/>
    </source>
</evidence>
<dbReference type="Pfam" id="PF13041">
    <property type="entry name" value="PPR_2"/>
    <property type="match status" value="3"/>
</dbReference>
<name>A0A0J8BRC0_BETVV</name>
<dbReference type="OMA" id="TAIEMCK"/>
<dbReference type="Proteomes" id="UP000035740">
    <property type="component" value="Chromosome 8"/>
</dbReference>
<feature type="repeat" description="PPR" evidence="3">
    <location>
        <begin position="160"/>
        <end position="194"/>
    </location>
</feature>
<reference evidence="4 5" key="1">
    <citation type="journal article" date="2014" name="Nature">
        <title>The genome of the recently domesticated crop plant sugar beet (Beta vulgaris).</title>
        <authorList>
            <person name="Dohm J.C."/>
            <person name="Minoche A.E."/>
            <person name="Holtgrawe D."/>
            <person name="Capella-Gutierrez S."/>
            <person name="Zakrzewski F."/>
            <person name="Tafer H."/>
            <person name="Rupp O."/>
            <person name="Sorensen T.R."/>
            <person name="Stracke R."/>
            <person name="Reinhardt R."/>
            <person name="Goesmann A."/>
            <person name="Kraft T."/>
            <person name="Schulz B."/>
            <person name="Stadler P.F."/>
            <person name="Schmidt T."/>
            <person name="Gabaldon T."/>
            <person name="Lehrach H."/>
            <person name="Weisshaar B."/>
            <person name="Himmelbauer H."/>
        </authorList>
    </citation>
    <scope>NUCLEOTIDE SEQUENCE [LARGE SCALE GENOMIC DNA]</scope>
    <source>
        <tissue evidence="4">Taproot</tissue>
    </source>
</reference>
<organism evidence="4 5">
    <name type="scientific">Beta vulgaris subsp. vulgaris</name>
    <name type="common">Beet</name>
    <dbReference type="NCBI Taxonomy" id="3555"/>
    <lineage>
        <taxon>Eukaryota</taxon>
        <taxon>Viridiplantae</taxon>
        <taxon>Streptophyta</taxon>
        <taxon>Embryophyta</taxon>
        <taxon>Tracheophyta</taxon>
        <taxon>Spermatophyta</taxon>
        <taxon>Magnoliopsida</taxon>
        <taxon>eudicotyledons</taxon>
        <taxon>Gunneridae</taxon>
        <taxon>Pentapetalae</taxon>
        <taxon>Caryophyllales</taxon>
        <taxon>Chenopodiaceae</taxon>
        <taxon>Betoideae</taxon>
        <taxon>Beta</taxon>
    </lineage>
</organism>
<feature type="repeat" description="PPR" evidence="3">
    <location>
        <begin position="230"/>
        <end position="264"/>
    </location>
</feature>
<dbReference type="OrthoDB" id="185373at2759"/>
<dbReference type="InterPro" id="IPR011990">
    <property type="entry name" value="TPR-like_helical_dom_sf"/>
</dbReference>
<dbReference type="GO" id="GO:0009507">
    <property type="term" value="C:chloroplast"/>
    <property type="evidence" value="ECO:0007669"/>
    <property type="project" value="TreeGrafter"/>
</dbReference>
<feature type="repeat" description="PPR" evidence="3">
    <location>
        <begin position="195"/>
        <end position="229"/>
    </location>
</feature>
<dbReference type="GO" id="GO:0031930">
    <property type="term" value="P:mitochondria-nucleus signaling pathway"/>
    <property type="evidence" value="ECO:0007669"/>
    <property type="project" value="TreeGrafter"/>
</dbReference>
<evidence type="ECO:0000256" key="1">
    <source>
        <dbReference type="ARBA" id="ARBA00007626"/>
    </source>
</evidence>
<dbReference type="PROSITE" id="PS51375">
    <property type="entry name" value="PPR"/>
    <property type="match status" value="4"/>
</dbReference>
<dbReference type="eggNOG" id="KOG4197">
    <property type="taxonomic scope" value="Eukaryota"/>
</dbReference>
<dbReference type="KEGG" id="bvg:104901054"/>